<dbReference type="STRING" id="390241.SAMN04488023_104199"/>
<feature type="transmembrane region" description="Helical" evidence="1">
    <location>
        <begin position="55"/>
        <end position="74"/>
    </location>
</feature>
<keyword evidence="1" id="KW-0812">Transmembrane</keyword>
<keyword evidence="4" id="KW-1185">Reference proteome</keyword>
<dbReference type="GO" id="GO:0016020">
    <property type="term" value="C:membrane"/>
    <property type="evidence" value="ECO:0007669"/>
    <property type="project" value="InterPro"/>
</dbReference>
<keyword evidence="3" id="KW-0808">Transferase</keyword>
<keyword evidence="1" id="KW-1133">Transmembrane helix</keyword>
<dbReference type="InterPro" id="IPR010559">
    <property type="entry name" value="Sig_transdc_His_kin_internal"/>
</dbReference>
<accession>A0A1H9LLV3</accession>
<dbReference type="PANTHER" id="PTHR34220:SF7">
    <property type="entry name" value="SENSOR HISTIDINE KINASE YPDA"/>
    <property type="match status" value="1"/>
</dbReference>
<dbReference type="Pfam" id="PF06580">
    <property type="entry name" value="His_kinase"/>
    <property type="match status" value="1"/>
</dbReference>
<dbReference type="EMBL" id="FOGG01000004">
    <property type="protein sequence ID" value="SER12219.1"/>
    <property type="molecule type" value="Genomic_DNA"/>
</dbReference>
<evidence type="ECO:0000313" key="3">
    <source>
        <dbReference type="EMBL" id="SER12219.1"/>
    </source>
</evidence>
<dbReference type="InterPro" id="IPR050640">
    <property type="entry name" value="Bact_2-comp_sensor_kinase"/>
</dbReference>
<evidence type="ECO:0000259" key="2">
    <source>
        <dbReference type="Pfam" id="PF06580"/>
    </source>
</evidence>
<organism evidence="3 4">
    <name type="scientific">Pedobacter rhizosphaerae</name>
    <dbReference type="NCBI Taxonomy" id="390241"/>
    <lineage>
        <taxon>Bacteria</taxon>
        <taxon>Pseudomonadati</taxon>
        <taxon>Bacteroidota</taxon>
        <taxon>Sphingobacteriia</taxon>
        <taxon>Sphingobacteriales</taxon>
        <taxon>Sphingobacteriaceae</taxon>
        <taxon>Pedobacter</taxon>
    </lineage>
</organism>
<dbReference type="PANTHER" id="PTHR34220">
    <property type="entry name" value="SENSOR HISTIDINE KINASE YPDA"/>
    <property type="match status" value="1"/>
</dbReference>
<feature type="domain" description="Signal transduction histidine kinase internal region" evidence="2">
    <location>
        <begin position="173"/>
        <end position="250"/>
    </location>
</feature>
<keyword evidence="3" id="KW-0418">Kinase</keyword>
<keyword evidence="1" id="KW-0472">Membrane</keyword>
<dbReference type="Proteomes" id="UP000199572">
    <property type="component" value="Unassembled WGS sequence"/>
</dbReference>
<reference evidence="3 4" key="1">
    <citation type="submission" date="2016-10" db="EMBL/GenBank/DDBJ databases">
        <authorList>
            <person name="de Groot N.N."/>
        </authorList>
    </citation>
    <scope>NUCLEOTIDE SEQUENCE [LARGE SCALE GENOMIC DNA]</scope>
    <source>
        <strain evidence="3 4">DSM 18610</strain>
    </source>
</reference>
<name>A0A1H9LLV3_9SPHI</name>
<feature type="transmembrane region" description="Helical" evidence="1">
    <location>
        <begin position="86"/>
        <end position="110"/>
    </location>
</feature>
<evidence type="ECO:0000256" key="1">
    <source>
        <dbReference type="SAM" id="Phobius"/>
    </source>
</evidence>
<evidence type="ECO:0000313" key="4">
    <source>
        <dbReference type="Proteomes" id="UP000199572"/>
    </source>
</evidence>
<sequence>MHQRLYCYNLNFDHCMNKSKGPIVLHSVFWCLIVLFLIIITVFEKEPHTMKDYLLSYGLFGILNVSIFYINYIILIPALIKKRKKYWLYLFCFLLLMVATSFVKTIIAVLNPTELLHYTMNGKVEEVSVNNFFFTRFFVIGFFLVSSCIIKFTLDWFSNERIQRNLESERREMELQFLKSQLNPHFLFNSLNNIYSLAYQKSDKTADAIMKLSEIMRYMIYESNTPTVALSKEVDYLTSYIELQKIRFKDGAYIELTLNGEIDNQQIVPLMLISFVENAFKHGVVTDPTDPVKINIIANQKILHFSVVNKKNQQNKDAQGGVGLTNVERRLQLVYPERYKLNVVNSSTHYTCELMIDI</sequence>
<dbReference type="Gene3D" id="3.30.565.10">
    <property type="entry name" value="Histidine kinase-like ATPase, C-terminal domain"/>
    <property type="match status" value="1"/>
</dbReference>
<feature type="transmembrane region" description="Helical" evidence="1">
    <location>
        <begin position="133"/>
        <end position="154"/>
    </location>
</feature>
<proteinExistence type="predicted"/>
<gene>
    <name evidence="3" type="ORF">SAMN04488023_104199</name>
</gene>
<dbReference type="AlphaFoldDB" id="A0A1H9LLV3"/>
<protein>
    <submittedName>
        <fullName evidence="3">Histidine kinase</fullName>
    </submittedName>
</protein>
<feature type="transmembrane region" description="Helical" evidence="1">
    <location>
        <begin position="21"/>
        <end position="43"/>
    </location>
</feature>
<dbReference type="GO" id="GO:0000155">
    <property type="term" value="F:phosphorelay sensor kinase activity"/>
    <property type="evidence" value="ECO:0007669"/>
    <property type="project" value="InterPro"/>
</dbReference>
<dbReference type="InterPro" id="IPR036890">
    <property type="entry name" value="HATPase_C_sf"/>
</dbReference>